<sequence length="818" mass="90078">MYSIFRRRPCIDPSRSIPGGHDPVTYREPELAPHDGLSVPFVTTPAGNRLIRACAACLVRYPAGPSRPNANSSQSQEEKRDTSPQHHRFGVRACVPGSSRQRMEEAWPLVRINAHVGPTRPNASWCLFARFLPLAGCCSPPRPSSAAALTWWLGWPPACPSAASPVNPPPPRHSAPHGSISGSLKTSQPPSSLPSPLLSISTLPCFLACLPVLSSLPVPIPPASSPHAFFFGEGAGQRGEHERRPLRGAAAARARSGPGRSTGRRRRRRQRQQQEEEEMKSSLRSRQEPRRVSNGVIIGAMLLSLCVLSIVKARYCATPFGTAPCSASVMSSRRVASRPPLPFFFLVVWWVVGTRELASLLTLCFGLVGAGKAEDQLQEQMNSSIRMETEDSPARTPGEEEEEEDEPEAVPSSTAPAVTTPATVVSTGGGRDKNGKAKGKAKPTCYMTSKRSERCDASGDIRVDGNRSTIYVSGIDKEWKTKPYARYHDPVAMEHVREYTLKPLPVSGDAPACTKNHSVPGFMFSNGGFSGNLYHDYTDVLVPLFISTHQFKGRVQFLLSGMKPWWVGKFTPFFRQLTRFDVIDVDNDQEVHCFPRIVVGATFHKDMGVDPRRSPGHVSVVDFKRALRRAFGLEREAASRTGATGGVGKPRLLIISRRGSRRFLNEREMARVAADAGFEVRVAEPDQHTDMATFARLVNSADVMIGVHGAGLTNMVFLPRGAVLIQVVPFGGLEWLTGVTFKDPAPDMEVTYMDYNVKLEESSLIDQYPRNHQVLTDPYAVHKQGWDALKTAYLDKQNIRMDMDRFRATLKEAMSRLP</sequence>
<feature type="compositionally biased region" description="Acidic residues" evidence="6">
    <location>
        <begin position="399"/>
        <end position="408"/>
    </location>
</feature>
<feature type="region of interest" description="Disordered" evidence="6">
    <location>
        <begin position="65"/>
        <end position="87"/>
    </location>
</feature>
<dbReference type="EMBL" id="JACEFO010002150">
    <property type="protein sequence ID" value="KAF8677094.1"/>
    <property type="molecule type" value="Genomic_DNA"/>
</dbReference>
<dbReference type="InterPro" id="IPR007657">
    <property type="entry name" value="Glycosyltransferase_61"/>
</dbReference>
<comment type="caution">
    <text evidence="8">The sequence shown here is derived from an EMBL/GenBank/DDBJ whole genome shotgun (WGS) entry which is preliminary data.</text>
</comment>
<dbReference type="OrthoDB" id="529273at2759"/>
<evidence type="ECO:0000313" key="8">
    <source>
        <dbReference type="EMBL" id="KAF8677094.1"/>
    </source>
</evidence>
<evidence type="ECO:0000259" key="7">
    <source>
        <dbReference type="Pfam" id="PF04577"/>
    </source>
</evidence>
<dbReference type="InterPro" id="IPR049625">
    <property type="entry name" value="Glyco_transf_61_cat"/>
</dbReference>
<comment type="pathway">
    <text evidence="2">Glycan metabolism.</text>
</comment>
<feature type="compositionally biased region" description="Low complexity" evidence="6">
    <location>
        <begin position="409"/>
        <end position="426"/>
    </location>
</feature>
<keyword evidence="3" id="KW-0328">Glycosyltransferase</keyword>
<feature type="compositionally biased region" description="Basic residues" evidence="6">
    <location>
        <begin position="262"/>
        <end position="271"/>
    </location>
</feature>
<dbReference type="AlphaFoldDB" id="A0A835B551"/>
<feature type="region of interest" description="Disordered" evidence="6">
    <location>
        <begin position="231"/>
        <end position="288"/>
    </location>
</feature>
<feature type="compositionally biased region" description="Low complexity" evidence="6">
    <location>
        <begin position="183"/>
        <end position="193"/>
    </location>
</feature>
<evidence type="ECO:0000256" key="4">
    <source>
        <dbReference type="ARBA" id="ARBA00022679"/>
    </source>
</evidence>
<keyword evidence="5" id="KW-0325">Glycoprotein</keyword>
<dbReference type="GO" id="GO:0000139">
    <property type="term" value="C:Golgi membrane"/>
    <property type="evidence" value="ECO:0007669"/>
    <property type="project" value="UniProtKB-SubCell"/>
</dbReference>
<feature type="region of interest" description="Disordered" evidence="6">
    <location>
        <begin position="1"/>
        <end position="29"/>
    </location>
</feature>
<keyword evidence="4" id="KW-0808">Transferase</keyword>
<feature type="compositionally biased region" description="Low complexity" evidence="6">
    <location>
        <begin position="247"/>
        <end position="261"/>
    </location>
</feature>
<evidence type="ECO:0000256" key="2">
    <source>
        <dbReference type="ARBA" id="ARBA00004881"/>
    </source>
</evidence>
<gene>
    <name evidence="8" type="ORF">HU200_046557</name>
</gene>
<evidence type="ECO:0000313" key="9">
    <source>
        <dbReference type="Proteomes" id="UP000636709"/>
    </source>
</evidence>
<protein>
    <recommendedName>
        <fullName evidence="7">Glycosyltransferase 61 catalytic domain-containing protein</fullName>
    </recommendedName>
</protein>
<proteinExistence type="predicted"/>
<accession>A0A835B551</accession>
<evidence type="ECO:0000256" key="3">
    <source>
        <dbReference type="ARBA" id="ARBA00022676"/>
    </source>
</evidence>
<dbReference type="PANTHER" id="PTHR20961:SF14">
    <property type="entry name" value="OS02G0135500 PROTEIN"/>
    <property type="match status" value="1"/>
</dbReference>
<dbReference type="Proteomes" id="UP000636709">
    <property type="component" value="Unassembled WGS sequence"/>
</dbReference>
<feature type="compositionally biased region" description="Basic and acidic residues" evidence="6">
    <location>
        <begin position="279"/>
        <end position="288"/>
    </location>
</feature>
<organism evidence="8 9">
    <name type="scientific">Digitaria exilis</name>
    <dbReference type="NCBI Taxonomy" id="1010633"/>
    <lineage>
        <taxon>Eukaryota</taxon>
        <taxon>Viridiplantae</taxon>
        <taxon>Streptophyta</taxon>
        <taxon>Embryophyta</taxon>
        <taxon>Tracheophyta</taxon>
        <taxon>Spermatophyta</taxon>
        <taxon>Magnoliopsida</taxon>
        <taxon>Liliopsida</taxon>
        <taxon>Poales</taxon>
        <taxon>Poaceae</taxon>
        <taxon>PACMAD clade</taxon>
        <taxon>Panicoideae</taxon>
        <taxon>Panicodae</taxon>
        <taxon>Paniceae</taxon>
        <taxon>Anthephorinae</taxon>
        <taxon>Digitaria</taxon>
    </lineage>
</organism>
<name>A0A835B551_9POAL</name>
<keyword evidence="9" id="KW-1185">Reference proteome</keyword>
<evidence type="ECO:0000256" key="5">
    <source>
        <dbReference type="ARBA" id="ARBA00023180"/>
    </source>
</evidence>
<dbReference type="PANTHER" id="PTHR20961">
    <property type="entry name" value="GLYCOSYLTRANSFERASE"/>
    <property type="match status" value="1"/>
</dbReference>
<feature type="region of interest" description="Disordered" evidence="6">
    <location>
        <begin position="380"/>
        <end position="445"/>
    </location>
</feature>
<feature type="domain" description="Glycosyltransferase 61 catalytic" evidence="7">
    <location>
        <begin position="623"/>
        <end position="725"/>
    </location>
</feature>
<comment type="subcellular location">
    <subcellularLocation>
        <location evidence="1">Golgi apparatus membrane</location>
        <topology evidence="1">Single-pass type II membrane protein</topology>
    </subcellularLocation>
</comment>
<dbReference type="GO" id="GO:0016763">
    <property type="term" value="F:pentosyltransferase activity"/>
    <property type="evidence" value="ECO:0007669"/>
    <property type="project" value="UniProtKB-ARBA"/>
</dbReference>
<dbReference type="Pfam" id="PF04577">
    <property type="entry name" value="Glyco_transf_61"/>
    <property type="match status" value="1"/>
</dbReference>
<reference evidence="8" key="1">
    <citation type="submission" date="2020-07" db="EMBL/GenBank/DDBJ databases">
        <title>Genome sequence and genetic diversity analysis of an under-domesticated orphan crop, white fonio (Digitaria exilis).</title>
        <authorList>
            <person name="Bennetzen J.L."/>
            <person name="Chen S."/>
            <person name="Ma X."/>
            <person name="Wang X."/>
            <person name="Yssel A.E.J."/>
            <person name="Chaluvadi S.R."/>
            <person name="Johnson M."/>
            <person name="Gangashetty P."/>
            <person name="Hamidou F."/>
            <person name="Sanogo M.D."/>
            <person name="Zwaenepoel A."/>
            <person name="Wallace J."/>
            <person name="Van De Peer Y."/>
            <person name="Van Deynze A."/>
        </authorList>
    </citation>
    <scope>NUCLEOTIDE SEQUENCE</scope>
    <source>
        <tissue evidence="8">Leaves</tissue>
    </source>
</reference>
<feature type="region of interest" description="Disordered" evidence="6">
    <location>
        <begin position="162"/>
        <end position="193"/>
    </location>
</feature>
<evidence type="ECO:0000256" key="6">
    <source>
        <dbReference type="SAM" id="MobiDB-lite"/>
    </source>
</evidence>
<evidence type="ECO:0000256" key="1">
    <source>
        <dbReference type="ARBA" id="ARBA00004323"/>
    </source>
</evidence>